<reference evidence="2" key="1">
    <citation type="journal article" date="2013" name="Genetics">
        <title>The draft genome and transcriptome of Panagrellus redivivus are shaped by the harsh demands of a free-living lifestyle.</title>
        <authorList>
            <person name="Srinivasan J."/>
            <person name="Dillman A.R."/>
            <person name="Macchietto M.G."/>
            <person name="Heikkinen L."/>
            <person name="Lakso M."/>
            <person name="Fracchia K.M."/>
            <person name="Antoshechkin I."/>
            <person name="Mortazavi A."/>
            <person name="Wong G."/>
            <person name="Sternberg P.W."/>
        </authorList>
    </citation>
    <scope>NUCLEOTIDE SEQUENCE [LARGE SCALE GENOMIC DNA]</scope>
    <source>
        <strain evidence="2">MT8872</strain>
    </source>
</reference>
<dbReference type="AlphaFoldDB" id="A0A7E4ULX1"/>
<evidence type="ECO:0000313" key="3">
    <source>
        <dbReference type="WBParaSite" id="Pan_g10028.t1"/>
    </source>
</evidence>
<name>A0A7E4ULX1_PANRE</name>
<sequence length="189" mass="21026">MRLLSELAPARNTTQFYSYTEAPLNRDNGAGHERGEEDAIDASVNTKKEEKTDERPKGCKNITEGAHVKHFVNCSSSSEVDILLRLTLTFTVERRRKQHKFTSPYVTRLVGISFAAGHIEAPSATAFPFLLAIAQSNGTSKQSVDYKVAVACFTSPQPTATCFYIYTATKTRDESAYYAIVVRNDDSMR</sequence>
<feature type="region of interest" description="Disordered" evidence="1">
    <location>
        <begin position="18"/>
        <end position="58"/>
    </location>
</feature>
<keyword evidence="2" id="KW-1185">Reference proteome</keyword>
<evidence type="ECO:0000256" key="1">
    <source>
        <dbReference type="SAM" id="MobiDB-lite"/>
    </source>
</evidence>
<evidence type="ECO:0000313" key="2">
    <source>
        <dbReference type="Proteomes" id="UP000492821"/>
    </source>
</evidence>
<dbReference type="Proteomes" id="UP000492821">
    <property type="component" value="Unassembled WGS sequence"/>
</dbReference>
<reference evidence="3" key="2">
    <citation type="submission" date="2020-10" db="UniProtKB">
        <authorList>
            <consortium name="WormBaseParasite"/>
        </authorList>
    </citation>
    <scope>IDENTIFICATION</scope>
</reference>
<accession>A0A7E4ULX1</accession>
<protein>
    <submittedName>
        <fullName evidence="3">Uncharacterized protein</fullName>
    </submittedName>
</protein>
<organism evidence="2 3">
    <name type="scientific">Panagrellus redivivus</name>
    <name type="common">Microworm</name>
    <dbReference type="NCBI Taxonomy" id="6233"/>
    <lineage>
        <taxon>Eukaryota</taxon>
        <taxon>Metazoa</taxon>
        <taxon>Ecdysozoa</taxon>
        <taxon>Nematoda</taxon>
        <taxon>Chromadorea</taxon>
        <taxon>Rhabditida</taxon>
        <taxon>Tylenchina</taxon>
        <taxon>Panagrolaimomorpha</taxon>
        <taxon>Panagrolaimoidea</taxon>
        <taxon>Panagrolaimidae</taxon>
        <taxon>Panagrellus</taxon>
    </lineage>
</organism>
<feature type="compositionally biased region" description="Basic and acidic residues" evidence="1">
    <location>
        <begin position="46"/>
        <end position="57"/>
    </location>
</feature>
<dbReference type="WBParaSite" id="Pan_g10028.t1">
    <property type="protein sequence ID" value="Pan_g10028.t1"/>
    <property type="gene ID" value="Pan_g10028"/>
</dbReference>
<proteinExistence type="predicted"/>